<keyword evidence="12" id="KW-1185">Reference proteome</keyword>
<protein>
    <submittedName>
        <fullName evidence="11">RIB43A domain with coiled-coils 2</fullName>
    </submittedName>
</protein>
<comment type="subunit">
    <text evidence="9">Microtubule inner protein component of sperm flagellar doublet microtubules.</text>
</comment>
<evidence type="ECO:0000256" key="10">
    <source>
        <dbReference type="SAM" id="Coils"/>
    </source>
</evidence>
<organism evidence="11 12">
    <name type="scientific">Catagonus wagneri</name>
    <name type="common">Chacoan peccary</name>
    <dbReference type="NCBI Taxonomy" id="51154"/>
    <lineage>
        <taxon>Eukaryota</taxon>
        <taxon>Metazoa</taxon>
        <taxon>Chordata</taxon>
        <taxon>Craniata</taxon>
        <taxon>Vertebrata</taxon>
        <taxon>Euteleostomi</taxon>
        <taxon>Mammalia</taxon>
        <taxon>Eutheria</taxon>
        <taxon>Laurasiatheria</taxon>
        <taxon>Artiodactyla</taxon>
        <taxon>Suina</taxon>
        <taxon>Tayassuidae</taxon>
        <taxon>Catagonus</taxon>
    </lineage>
</organism>
<dbReference type="GO" id="GO:0036126">
    <property type="term" value="C:sperm flagellum"/>
    <property type="evidence" value="ECO:0007669"/>
    <property type="project" value="Ensembl"/>
</dbReference>
<dbReference type="InterPro" id="IPR008805">
    <property type="entry name" value="RIB43A"/>
</dbReference>
<comment type="subcellular location">
    <subcellularLocation>
        <location evidence="1">Cytoplasm</location>
        <location evidence="1">Cytoskeleton</location>
        <location evidence="1">Flagellum axoneme</location>
    </subcellularLocation>
</comment>
<dbReference type="PANTHER" id="PTHR14517">
    <property type="entry name" value="RIB43A-RELATED"/>
    <property type="match status" value="1"/>
</dbReference>
<feature type="coiled-coil region" evidence="10">
    <location>
        <begin position="224"/>
        <end position="251"/>
    </location>
</feature>
<dbReference type="GO" id="GO:0030317">
    <property type="term" value="P:flagellated sperm motility"/>
    <property type="evidence" value="ECO:0007669"/>
    <property type="project" value="Ensembl"/>
</dbReference>
<evidence type="ECO:0000313" key="11">
    <source>
        <dbReference type="Ensembl" id="ENSCWAP00000020617.1"/>
    </source>
</evidence>
<evidence type="ECO:0000256" key="3">
    <source>
        <dbReference type="ARBA" id="ARBA00022490"/>
    </source>
</evidence>
<keyword evidence="5 10" id="KW-0175">Coiled coil</keyword>
<keyword evidence="6" id="KW-0969">Cilium</keyword>
<keyword evidence="3" id="KW-0963">Cytoplasm</keyword>
<proteinExistence type="inferred from homology"/>
<dbReference type="AlphaFoldDB" id="A0A8C3YK07"/>
<evidence type="ECO:0000313" key="12">
    <source>
        <dbReference type="Proteomes" id="UP000694540"/>
    </source>
</evidence>
<evidence type="ECO:0000256" key="4">
    <source>
        <dbReference type="ARBA" id="ARBA00022846"/>
    </source>
</evidence>
<keyword evidence="7" id="KW-0206">Cytoskeleton</keyword>
<sequence>GDFAVMEVAQPKDLEEDFGQAKRRHAELCRQKRIFNARNRILGGDIEAWKVQVCDQKIREATEKARQETFAAEMRQNDKMACILEDRVRRDRKNLCKAINDFQQSFQKSETRREFELSDPLALKKDLPARQSDNDARDTMSGMQKFMGEDLNFHQRRKFQEEQNREWFLQQQREWKMAREDQKRAEDLYLKTRLQFDETAKHLQTLEGTTRKAVCAAVKEFNQNQALESAEKKCQKRKQEQEDNLAEITNLLRGDLLSENPQQAASSFGPHRVVPDRWKGMTQEQLEQIRLVQKQQVQEKLRLQEEERQRDLDWDWQRVQRARATLLSERQLQRQQRELRRALDRSNLGLAKEQLLQKKYMKEIYTNQPTEDYFTQFNTSSR</sequence>
<keyword evidence="8" id="KW-0966">Cell projection</keyword>
<dbReference type="Ensembl" id="ENSCWAT00000022364.1">
    <property type="protein sequence ID" value="ENSCWAP00000020617.1"/>
    <property type="gene ID" value="ENSCWAG00000015752.1"/>
</dbReference>
<gene>
    <name evidence="11" type="primary">RIBC2</name>
</gene>
<dbReference type="GO" id="GO:0160111">
    <property type="term" value="C:axonemal A tubule inner sheath"/>
    <property type="evidence" value="ECO:0007669"/>
    <property type="project" value="Ensembl"/>
</dbReference>
<evidence type="ECO:0000256" key="1">
    <source>
        <dbReference type="ARBA" id="ARBA00004611"/>
    </source>
</evidence>
<dbReference type="PANTHER" id="PTHR14517:SF10">
    <property type="entry name" value="RIB43A-LIKE WITH COILED-COILS PROTEIN 2"/>
    <property type="match status" value="1"/>
</dbReference>
<name>A0A8C3YK07_9CETA</name>
<dbReference type="Proteomes" id="UP000694540">
    <property type="component" value="Unplaced"/>
</dbReference>
<evidence type="ECO:0000256" key="5">
    <source>
        <dbReference type="ARBA" id="ARBA00023054"/>
    </source>
</evidence>
<comment type="similarity">
    <text evidence="2">Belongs to the RIB43A family.</text>
</comment>
<evidence type="ECO:0000256" key="9">
    <source>
        <dbReference type="ARBA" id="ARBA00046435"/>
    </source>
</evidence>
<dbReference type="GeneTree" id="ENSGT00390000010825"/>
<evidence type="ECO:0000256" key="2">
    <source>
        <dbReference type="ARBA" id="ARBA00006875"/>
    </source>
</evidence>
<reference evidence="11" key="2">
    <citation type="submission" date="2025-09" db="UniProtKB">
        <authorList>
            <consortium name="Ensembl"/>
        </authorList>
    </citation>
    <scope>IDENTIFICATION</scope>
</reference>
<evidence type="ECO:0000256" key="7">
    <source>
        <dbReference type="ARBA" id="ARBA00023212"/>
    </source>
</evidence>
<evidence type="ECO:0000256" key="6">
    <source>
        <dbReference type="ARBA" id="ARBA00023069"/>
    </source>
</evidence>
<evidence type="ECO:0000256" key="8">
    <source>
        <dbReference type="ARBA" id="ARBA00023273"/>
    </source>
</evidence>
<reference evidence="11" key="1">
    <citation type="submission" date="2025-08" db="UniProtKB">
        <authorList>
            <consortium name="Ensembl"/>
        </authorList>
    </citation>
    <scope>IDENTIFICATION</scope>
</reference>
<keyword evidence="4" id="KW-0282">Flagellum</keyword>
<dbReference type="Pfam" id="PF05914">
    <property type="entry name" value="RIB43A"/>
    <property type="match status" value="1"/>
</dbReference>
<accession>A0A8C3YK07</accession>